<reference evidence="2" key="2">
    <citation type="submission" date="2020-11" db="EMBL/GenBank/DDBJ databases">
        <authorList>
            <person name="McCartney M.A."/>
            <person name="Auch B."/>
            <person name="Kono T."/>
            <person name="Mallez S."/>
            <person name="Becker A."/>
            <person name="Gohl D.M."/>
            <person name="Silverstein K.A.T."/>
            <person name="Koren S."/>
            <person name="Bechman K.B."/>
            <person name="Herman A."/>
            <person name="Abrahante J.E."/>
            <person name="Garbe J."/>
        </authorList>
    </citation>
    <scope>NUCLEOTIDE SEQUENCE</scope>
    <source>
        <strain evidence="2">Duluth1</strain>
        <tissue evidence="2">Whole animal</tissue>
    </source>
</reference>
<comment type="caution">
    <text evidence="2">The sequence shown here is derived from an EMBL/GenBank/DDBJ whole genome shotgun (WGS) entry which is preliminary data.</text>
</comment>
<dbReference type="AlphaFoldDB" id="A0A9D4F7E5"/>
<sequence>MIHLFAFCSRYDLSKVGGSTSELSDCSRQCIFPLATSHRCSRFLFLLYSTLVYPITIYVAVRLTGIQGSATCLQPMALALPEMLAPPTVSNVKPE</sequence>
<dbReference type="EMBL" id="JAIWYP010000007">
    <property type="protein sequence ID" value="KAH3792674.1"/>
    <property type="molecule type" value="Genomic_DNA"/>
</dbReference>
<evidence type="ECO:0000256" key="1">
    <source>
        <dbReference type="SAM" id="Phobius"/>
    </source>
</evidence>
<dbReference type="Proteomes" id="UP000828390">
    <property type="component" value="Unassembled WGS sequence"/>
</dbReference>
<keyword evidence="3" id="KW-1185">Reference proteome</keyword>
<evidence type="ECO:0000313" key="3">
    <source>
        <dbReference type="Proteomes" id="UP000828390"/>
    </source>
</evidence>
<name>A0A9D4F7E5_DREPO</name>
<reference evidence="2" key="1">
    <citation type="journal article" date="2019" name="bioRxiv">
        <title>The Genome of the Zebra Mussel, Dreissena polymorpha: A Resource for Invasive Species Research.</title>
        <authorList>
            <person name="McCartney M.A."/>
            <person name="Auch B."/>
            <person name="Kono T."/>
            <person name="Mallez S."/>
            <person name="Zhang Y."/>
            <person name="Obille A."/>
            <person name="Becker A."/>
            <person name="Abrahante J.E."/>
            <person name="Garbe J."/>
            <person name="Badalamenti J.P."/>
            <person name="Herman A."/>
            <person name="Mangelson H."/>
            <person name="Liachko I."/>
            <person name="Sullivan S."/>
            <person name="Sone E.D."/>
            <person name="Koren S."/>
            <person name="Silverstein K.A.T."/>
            <person name="Beckman K.B."/>
            <person name="Gohl D.M."/>
        </authorList>
    </citation>
    <scope>NUCLEOTIDE SEQUENCE</scope>
    <source>
        <strain evidence="2">Duluth1</strain>
        <tissue evidence="2">Whole animal</tissue>
    </source>
</reference>
<proteinExistence type="predicted"/>
<keyword evidence="1" id="KW-1133">Transmembrane helix</keyword>
<organism evidence="2 3">
    <name type="scientific">Dreissena polymorpha</name>
    <name type="common">Zebra mussel</name>
    <name type="synonym">Mytilus polymorpha</name>
    <dbReference type="NCBI Taxonomy" id="45954"/>
    <lineage>
        <taxon>Eukaryota</taxon>
        <taxon>Metazoa</taxon>
        <taxon>Spiralia</taxon>
        <taxon>Lophotrochozoa</taxon>
        <taxon>Mollusca</taxon>
        <taxon>Bivalvia</taxon>
        <taxon>Autobranchia</taxon>
        <taxon>Heteroconchia</taxon>
        <taxon>Euheterodonta</taxon>
        <taxon>Imparidentia</taxon>
        <taxon>Neoheterodontei</taxon>
        <taxon>Myida</taxon>
        <taxon>Dreissenoidea</taxon>
        <taxon>Dreissenidae</taxon>
        <taxon>Dreissena</taxon>
    </lineage>
</organism>
<protein>
    <submittedName>
        <fullName evidence="2">Uncharacterized protein</fullName>
    </submittedName>
</protein>
<feature type="transmembrane region" description="Helical" evidence="1">
    <location>
        <begin position="43"/>
        <end position="61"/>
    </location>
</feature>
<accession>A0A9D4F7E5</accession>
<gene>
    <name evidence="2" type="ORF">DPMN_146173</name>
</gene>
<keyword evidence="1" id="KW-0472">Membrane</keyword>
<evidence type="ECO:0000313" key="2">
    <source>
        <dbReference type="EMBL" id="KAH3792674.1"/>
    </source>
</evidence>
<keyword evidence="1" id="KW-0812">Transmembrane</keyword>